<dbReference type="Proteomes" id="UP001458880">
    <property type="component" value="Unassembled WGS sequence"/>
</dbReference>
<dbReference type="Gene3D" id="3.90.1300.10">
    <property type="entry name" value="Amidase signature (AS) domain"/>
    <property type="match status" value="2"/>
</dbReference>
<feature type="active site" description="Charge relay system" evidence="1">
    <location>
        <position position="164"/>
    </location>
</feature>
<evidence type="ECO:0000256" key="2">
    <source>
        <dbReference type="SAM" id="Coils"/>
    </source>
</evidence>
<comment type="caution">
    <text evidence="4">The sequence shown here is derived from an EMBL/GenBank/DDBJ whole genome shotgun (WGS) entry which is preliminary data.</text>
</comment>
<accession>A0AAW1JH41</accession>
<feature type="domain" description="Amidase" evidence="3">
    <location>
        <begin position="253"/>
        <end position="523"/>
    </location>
</feature>
<feature type="active site" description="Charge relay system" evidence="1">
    <location>
        <position position="89"/>
    </location>
</feature>
<evidence type="ECO:0000313" key="4">
    <source>
        <dbReference type="EMBL" id="KAK9702942.1"/>
    </source>
</evidence>
<evidence type="ECO:0000259" key="3">
    <source>
        <dbReference type="Pfam" id="PF01425"/>
    </source>
</evidence>
<dbReference type="GO" id="GO:0012505">
    <property type="term" value="C:endomembrane system"/>
    <property type="evidence" value="ECO:0007669"/>
    <property type="project" value="TreeGrafter"/>
</dbReference>
<feature type="coiled-coil region" evidence="2">
    <location>
        <begin position="401"/>
        <end position="455"/>
    </location>
</feature>
<proteinExistence type="predicted"/>
<feature type="active site" description="Acyl-ester intermediate" evidence="1">
    <location>
        <position position="188"/>
    </location>
</feature>
<feature type="domain" description="Amidase" evidence="3">
    <location>
        <begin position="24"/>
        <end position="251"/>
    </location>
</feature>
<dbReference type="InterPro" id="IPR036928">
    <property type="entry name" value="AS_sf"/>
</dbReference>
<gene>
    <name evidence="4" type="ORF">QE152_g29635</name>
</gene>
<dbReference type="InterPro" id="IPR052739">
    <property type="entry name" value="FAAH2"/>
</dbReference>
<keyword evidence="5" id="KW-1185">Reference proteome</keyword>
<sequence>MKRILEVNPIINAIVEDRFKEAHEIVQVYMKRILEVNPIINAIVEDRFKEALDKNPVAKEVDKYLDKNPDKINELKTTKPFLGIPITVKEAIAVRGMSYTGGSVTRKNIKAEKDSVVVQHLKNAGLIPLLVSNTPEYDTSLETYNKLSGYTYNPYNTLYTCGGSSGGEGALLGAGASLLGVGSDFFGSIRVPAMWNGVFGHKPSKQVVSLEGHFPIEADDLFQNRLVIGPMARYAEDLKPLLKIMAGNNVQKLHLDDEGPMARYAEDLKPLLKIMAGNNVQKLHLDDEVNLDNIQIFYMEDTGNCFGLLNVEKEIRVAVYRAATYLQKECHCHISNRKFEELSESIEMVTIEMMGKMKKFPSPLHDTNVKYNVLIETVKAIFGKSRFTFHHLLSYILYKAVQTLVINKQKYTEKLEKLKEVLLVSKAVQTLVINKQKYTEKLEKLKEVLLDALGDNGVFLYPCAQIGPFKLGGHLATYPITAYTAIPNLLGLPATAVPTGFNANKLPIGIQVIAGPNQDRLTLAVAQELEKCFGGWKPPS</sequence>
<dbReference type="SUPFAM" id="SSF75304">
    <property type="entry name" value="Amidase signature (AS) enzymes"/>
    <property type="match status" value="2"/>
</dbReference>
<evidence type="ECO:0000313" key="5">
    <source>
        <dbReference type="Proteomes" id="UP001458880"/>
    </source>
</evidence>
<dbReference type="PIRSF" id="PIRSF001221">
    <property type="entry name" value="Amidase_fungi"/>
    <property type="match status" value="1"/>
</dbReference>
<organism evidence="4 5">
    <name type="scientific">Popillia japonica</name>
    <name type="common">Japanese beetle</name>
    <dbReference type="NCBI Taxonomy" id="7064"/>
    <lineage>
        <taxon>Eukaryota</taxon>
        <taxon>Metazoa</taxon>
        <taxon>Ecdysozoa</taxon>
        <taxon>Arthropoda</taxon>
        <taxon>Hexapoda</taxon>
        <taxon>Insecta</taxon>
        <taxon>Pterygota</taxon>
        <taxon>Neoptera</taxon>
        <taxon>Endopterygota</taxon>
        <taxon>Coleoptera</taxon>
        <taxon>Polyphaga</taxon>
        <taxon>Scarabaeiformia</taxon>
        <taxon>Scarabaeidae</taxon>
        <taxon>Rutelinae</taxon>
        <taxon>Popillia</taxon>
    </lineage>
</organism>
<reference evidence="4 5" key="1">
    <citation type="journal article" date="2024" name="BMC Genomics">
        <title>De novo assembly and annotation of Popillia japonica's genome with initial clues to its potential as an invasive pest.</title>
        <authorList>
            <person name="Cucini C."/>
            <person name="Boschi S."/>
            <person name="Funari R."/>
            <person name="Cardaioli E."/>
            <person name="Iannotti N."/>
            <person name="Marturano G."/>
            <person name="Paoli F."/>
            <person name="Bruttini M."/>
            <person name="Carapelli A."/>
            <person name="Frati F."/>
            <person name="Nardi F."/>
        </authorList>
    </citation>
    <scope>NUCLEOTIDE SEQUENCE [LARGE SCALE GENOMIC DNA]</scope>
    <source>
        <strain evidence="4">DMR45628</strain>
    </source>
</reference>
<protein>
    <submittedName>
        <fullName evidence="4">Amidase</fullName>
    </submittedName>
</protein>
<dbReference type="Pfam" id="PF01425">
    <property type="entry name" value="Amidase"/>
    <property type="match status" value="2"/>
</dbReference>
<dbReference type="PANTHER" id="PTHR43372:SF3">
    <property type="entry name" value="AT07710P-RELATED"/>
    <property type="match status" value="1"/>
</dbReference>
<dbReference type="AlphaFoldDB" id="A0AAW1JH41"/>
<evidence type="ECO:0000256" key="1">
    <source>
        <dbReference type="PIRSR" id="PIRSR001221-1"/>
    </source>
</evidence>
<keyword evidence="2" id="KW-0175">Coiled coil</keyword>
<dbReference type="PANTHER" id="PTHR43372">
    <property type="entry name" value="FATTY-ACID AMIDE HYDROLASE"/>
    <property type="match status" value="1"/>
</dbReference>
<name>A0AAW1JH41_POPJA</name>
<dbReference type="InterPro" id="IPR023631">
    <property type="entry name" value="Amidase_dom"/>
</dbReference>
<dbReference type="EMBL" id="JASPKY010000379">
    <property type="protein sequence ID" value="KAK9702942.1"/>
    <property type="molecule type" value="Genomic_DNA"/>
</dbReference>